<sequence length="404" mass="43897">MAEYKVKWFASEMQGAPSLGDTTAGALVALLKSVLVTGFGSLTINALAFDAAKGWAVATFTGGHAYQLDSVIQVDGVLPAAYNGEHRVMLVTATQVWFELDGGNPGAPGTGAAMTMKVAPLGWTLTHESGDGKVIIVRPTNVNESGNVSWRFDNTAFSGWTGSNAWGYGAYFAKVAMVEDVVDINTFTTILEHRWPATQRFSAKVWDFVGDNQMLYWLPATSAASYQAIFCMGYIRTIRPGDRYHAVLCHSSTTNAGDNLISWGVRDQPGGVNNSGTPLTSFDQPGQKVIARPYHQLFGSTSWWLKGLFGRFGNGLSVPNGSDNGFYFSTDPIMVIENGNHLRGYMPGFVVPYGDVIAWHRKNFGDLPALPGKKVRFIRGLYQANIQGVDARSLIGFDIIGPWR</sequence>
<reference evidence="1 2" key="1">
    <citation type="journal article" date="2017" name="Front. Microbiol.">
        <title>Strong Genomic and Phenotypic Heterogeneity in the Aeromonas sobria Species Complex.</title>
        <authorList>
            <person name="Gauthier J."/>
            <person name="Vincent A.T."/>
            <person name="Charette S.J."/>
            <person name="Derome N."/>
        </authorList>
    </citation>
    <scope>NUCLEOTIDE SEQUENCE [LARGE SCALE GENOMIC DNA]</scope>
    <source>
        <strain evidence="1 2">JF2635</strain>
    </source>
</reference>
<dbReference type="EMBL" id="LJZX01000001">
    <property type="protein sequence ID" value="PKQ83212.1"/>
    <property type="molecule type" value="Genomic_DNA"/>
</dbReference>
<proteinExistence type="predicted"/>
<accession>A0A2N3J9G0</accession>
<dbReference type="AlphaFoldDB" id="A0A2N3J9G0"/>
<protein>
    <submittedName>
        <fullName evidence="1">Uncharacterized protein</fullName>
    </submittedName>
</protein>
<evidence type="ECO:0000313" key="1">
    <source>
        <dbReference type="EMBL" id="PKQ83212.1"/>
    </source>
</evidence>
<gene>
    <name evidence="1" type="ORF">AOX56_00090</name>
</gene>
<name>A0A2N3J9G0_AERSO</name>
<dbReference type="Proteomes" id="UP000233526">
    <property type="component" value="Unassembled WGS sequence"/>
</dbReference>
<organism evidence="1 2">
    <name type="scientific">Aeromonas sobria</name>
    <dbReference type="NCBI Taxonomy" id="646"/>
    <lineage>
        <taxon>Bacteria</taxon>
        <taxon>Pseudomonadati</taxon>
        <taxon>Pseudomonadota</taxon>
        <taxon>Gammaproteobacteria</taxon>
        <taxon>Aeromonadales</taxon>
        <taxon>Aeromonadaceae</taxon>
        <taxon>Aeromonas</taxon>
    </lineage>
</organism>
<comment type="caution">
    <text evidence="1">The sequence shown here is derived from an EMBL/GenBank/DDBJ whole genome shotgun (WGS) entry which is preliminary data.</text>
</comment>
<evidence type="ECO:0000313" key="2">
    <source>
        <dbReference type="Proteomes" id="UP000233526"/>
    </source>
</evidence>